<evidence type="ECO:0000313" key="3">
    <source>
        <dbReference type="Proteomes" id="UP000269396"/>
    </source>
</evidence>
<accession>A0A3P8G185</accession>
<feature type="region of interest" description="Disordered" evidence="1">
    <location>
        <begin position="15"/>
        <end position="34"/>
    </location>
</feature>
<reference evidence="2 3" key="1">
    <citation type="submission" date="2018-11" db="EMBL/GenBank/DDBJ databases">
        <authorList>
            <consortium name="Pathogen Informatics"/>
        </authorList>
    </citation>
    <scope>NUCLEOTIDE SEQUENCE [LARGE SCALE GENOMIC DNA]</scope>
    <source>
        <strain>Denwood</strain>
        <strain evidence="3">Zambia</strain>
    </source>
</reference>
<keyword evidence="3" id="KW-1185">Reference proteome</keyword>
<dbReference type="AlphaFoldDB" id="A0A3P8G185"/>
<name>A0A3P8G185_9TREM</name>
<protein>
    <submittedName>
        <fullName evidence="2">Uncharacterized protein</fullName>
    </submittedName>
</protein>
<organism evidence="2 3">
    <name type="scientific">Schistosoma mattheei</name>
    <dbReference type="NCBI Taxonomy" id="31246"/>
    <lineage>
        <taxon>Eukaryota</taxon>
        <taxon>Metazoa</taxon>
        <taxon>Spiralia</taxon>
        <taxon>Lophotrochozoa</taxon>
        <taxon>Platyhelminthes</taxon>
        <taxon>Trematoda</taxon>
        <taxon>Digenea</taxon>
        <taxon>Strigeidida</taxon>
        <taxon>Schistosomatoidea</taxon>
        <taxon>Schistosomatidae</taxon>
        <taxon>Schistosoma</taxon>
    </lineage>
</organism>
<dbReference type="Proteomes" id="UP000269396">
    <property type="component" value="Unassembled WGS sequence"/>
</dbReference>
<evidence type="ECO:0000256" key="1">
    <source>
        <dbReference type="SAM" id="MobiDB-lite"/>
    </source>
</evidence>
<evidence type="ECO:0000313" key="2">
    <source>
        <dbReference type="EMBL" id="VDP76111.1"/>
    </source>
</evidence>
<proteinExistence type="predicted"/>
<dbReference type="EMBL" id="UZAL01039850">
    <property type="protein sequence ID" value="VDP76111.1"/>
    <property type="molecule type" value="Genomic_DNA"/>
</dbReference>
<gene>
    <name evidence="2" type="ORF">SMTD_LOCUS18089</name>
</gene>
<sequence>MDSVEIGRAQTKLQHYGSSFNNHSNGTRHLTSTSLTMRKSSTMWIREPYGNFFNTMMYLRK</sequence>